<dbReference type="AlphaFoldDB" id="A0A133XTZ7"/>
<dbReference type="Proteomes" id="UP000070675">
    <property type="component" value="Unassembled WGS sequence"/>
</dbReference>
<name>A0A133XTZ7_9ACTN</name>
<evidence type="ECO:0000313" key="2">
    <source>
        <dbReference type="Proteomes" id="UP000070675"/>
    </source>
</evidence>
<sequence length="48" mass="5451">MDNSIFNLDELNDQQLHDYKKDKCTADALAEHGLPIKLIDNPLIKNKG</sequence>
<gene>
    <name evidence="1" type="ORF">HMPREF3192_00828</name>
</gene>
<dbReference type="RefSeq" id="WP_156422852.1">
    <property type="nucleotide sequence ID" value="NZ_KQ959495.1"/>
</dbReference>
<dbReference type="EMBL" id="LSCR01000015">
    <property type="protein sequence ID" value="KXB34389.1"/>
    <property type="molecule type" value="Genomic_DNA"/>
</dbReference>
<dbReference type="PATRIC" id="fig|1393034.3.peg.799"/>
<protein>
    <submittedName>
        <fullName evidence="1">Uncharacterized protein</fullName>
    </submittedName>
</protein>
<accession>A0A133XTZ7</accession>
<proteinExistence type="predicted"/>
<reference evidence="2" key="1">
    <citation type="submission" date="2016-01" db="EMBL/GenBank/DDBJ databases">
        <authorList>
            <person name="Mitreva M."/>
            <person name="Pepin K.H."/>
            <person name="Mihindukulasuriya K.A."/>
            <person name="Fulton R."/>
            <person name="Fronick C."/>
            <person name="O'Laughlin M."/>
            <person name="Miner T."/>
            <person name="Herter B."/>
            <person name="Rosa B.A."/>
            <person name="Cordes M."/>
            <person name="Tomlinson C."/>
            <person name="Wollam A."/>
            <person name="Palsikar V.B."/>
            <person name="Mardis E.R."/>
            <person name="Wilson R.K."/>
        </authorList>
    </citation>
    <scope>NUCLEOTIDE SEQUENCE [LARGE SCALE GENOMIC DNA]</scope>
    <source>
        <strain evidence="2">DNF00019</strain>
    </source>
</reference>
<organism evidence="1 2">
    <name type="scientific">Atopobium deltae</name>
    <dbReference type="NCBI Taxonomy" id="1393034"/>
    <lineage>
        <taxon>Bacteria</taxon>
        <taxon>Bacillati</taxon>
        <taxon>Actinomycetota</taxon>
        <taxon>Coriobacteriia</taxon>
        <taxon>Coriobacteriales</taxon>
        <taxon>Atopobiaceae</taxon>
        <taxon>Atopobium</taxon>
    </lineage>
</organism>
<evidence type="ECO:0000313" key="1">
    <source>
        <dbReference type="EMBL" id="KXB34389.1"/>
    </source>
</evidence>
<comment type="caution">
    <text evidence="1">The sequence shown here is derived from an EMBL/GenBank/DDBJ whole genome shotgun (WGS) entry which is preliminary data.</text>
</comment>
<keyword evidence="2" id="KW-1185">Reference proteome</keyword>